<accession>A0A803N8U9</accession>
<dbReference type="Proteomes" id="UP000596660">
    <property type="component" value="Unplaced"/>
</dbReference>
<evidence type="ECO:0000313" key="1">
    <source>
        <dbReference type="EnsemblPlants" id="AUR62042300-RA:cds"/>
    </source>
</evidence>
<proteinExistence type="predicted"/>
<dbReference type="AlphaFoldDB" id="A0A803N8U9"/>
<dbReference type="Gramene" id="AUR62042300-RA">
    <property type="protein sequence ID" value="AUR62042300-RA:cds"/>
    <property type="gene ID" value="AUR62042300"/>
</dbReference>
<reference evidence="1" key="1">
    <citation type="journal article" date="2017" name="Nature">
        <title>The genome of Chenopodium quinoa.</title>
        <authorList>
            <person name="Jarvis D.E."/>
            <person name="Ho Y.S."/>
            <person name="Lightfoot D.J."/>
            <person name="Schmoeckel S.M."/>
            <person name="Li B."/>
            <person name="Borm T.J.A."/>
            <person name="Ohyanagi H."/>
            <person name="Mineta K."/>
            <person name="Michell C.T."/>
            <person name="Saber N."/>
            <person name="Kharbatia N.M."/>
            <person name="Rupper R.R."/>
            <person name="Sharp A.R."/>
            <person name="Dally N."/>
            <person name="Boughton B.A."/>
            <person name="Woo Y.H."/>
            <person name="Gao G."/>
            <person name="Schijlen E.G.W.M."/>
            <person name="Guo X."/>
            <person name="Momin A.A."/>
            <person name="Negrao S."/>
            <person name="Al-Babili S."/>
            <person name="Gehring C."/>
            <person name="Roessner U."/>
            <person name="Jung C."/>
            <person name="Murphy K."/>
            <person name="Arold S.T."/>
            <person name="Gojobori T."/>
            <person name="van der Linden C.G."/>
            <person name="van Loo E.N."/>
            <person name="Jellen E.N."/>
            <person name="Maughan P.J."/>
            <person name="Tester M."/>
        </authorList>
    </citation>
    <scope>NUCLEOTIDE SEQUENCE [LARGE SCALE GENOMIC DNA]</scope>
    <source>
        <strain evidence="1">cv. PI 614886</strain>
    </source>
</reference>
<evidence type="ECO:0008006" key="3">
    <source>
        <dbReference type="Google" id="ProtNLM"/>
    </source>
</evidence>
<keyword evidence="2" id="KW-1185">Reference proteome</keyword>
<dbReference type="PANTHER" id="PTHR33018">
    <property type="entry name" value="OS10G0338966 PROTEIN-RELATED"/>
    <property type="match status" value="1"/>
</dbReference>
<reference evidence="1" key="2">
    <citation type="submission" date="2021-03" db="UniProtKB">
        <authorList>
            <consortium name="EnsemblPlants"/>
        </authorList>
    </citation>
    <scope>IDENTIFICATION</scope>
</reference>
<name>A0A803N8U9_CHEQI</name>
<organism evidence="1 2">
    <name type="scientific">Chenopodium quinoa</name>
    <name type="common">Quinoa</name>
    <dbReference type="NCBI Taxonomy" id="63459"/>
    <lineage>
        <taxon>Eukaryota</taxon>
        <taxon>Viridiplantae</taxon>
        <taxon>Streptophyta</taxon>
        <taxon>Embryophyta</taxon>
        <taxon>Tracheophyta</taxon>
        <taxon>Spermatophyta</taxon>
        <taxon>Magnoliopsida</taxon>
        <taxon>eudicotyledons</taxon>
        <taxon>Gunneridae</taxon>
        <taxon>Pentapetalae</taxon>
        <taxon>Caryophyllales</taxon>
        <taxon>Chenopodiaceae</taxon>
        <taxon>Chenopodioideae</taxon>
        <taxon>Atripliceae</taxon>
        <taxon>Chenopodium</taxon>
    </lineage>
</organism>
<dbReference type="PANTHER" id="PTHR33018:SF31">
    <property type="entry name" value="TRANSPOSASE, PTTA_EN_SPM, PLANT"/>
    <property type="match status" value="1"/>
</dbReference>
<evidence type="ECO:0000313" key="2">
    <source>
        <dbReference type="Proteomes" id="UP000596660"/>
    </source>
</evidence>
<sequence length="521" mass="56285">MSAVITPRPRHVIDDWGDDSVLEGSSLLEKGLVDDDVADDSSIYARDDHNEDSSCEERGRTVLKKVGKTIHAGTQIPLQCYPSKRIPTGEHKIHFSTYIGVMARERISISYKDWHEVPTGVLDEVYGFISKGFYVPENHKGYVLSRASIRWKAFKTRLRTKWLYKKDKTLRQKPPHKYPFIHESDWDTFVQICTSDEFKELSEKNREKAKKKSSSYRCGRLGYQYFEEEIEKELEKQGVHVSQVPRHLKWIKAHSHVKDGVITFDNLADKEIHDAIGQVQRGEFIAKGRDDILAKAMHKREHGGSVRAVGSGITVKDYFGYNKPAPPSQLHAEIGMMKSKLVSMDNRQNFMMSFLMSCCSQEQIKSFMAVGAQQVGVGGLFGGNNTSGSLNAGFGGLTAGCNGLTAGLHGFCGLTGGLGGFSGLTCSLAGGSSGLGVGLTGGFGGLTGGFGGQASGSNGPEGGSSGLAGGLEGGSSGLAGDGSRASQLDDTFGQGLQGIPLTQLLTSKIFEQGSKGHVAYL</sequence>
<protein>
    <recommendedName>
        <fullName evidence="3">Transposase</fullName>
    </recommendedName>
</protein>
<dbReference type="EnsemblPlants" id="AUR62042300-RA">
    <property type="protein sequence ID" value="AUR62042300-RA:cds"/>
    <property type="gene ID" value="AUR62042300"/>
</dbReference>